<dbReference type="OrthoDB" id="761598at2759"/>
<keyword evidence="1" id="KW-0812">Transmembrane</keyword>
<dbReference type="Pfam" id="PF04654">
    <property type="entry name" value="DUF599"/>
    <property type="match status" value="1"/>
</dbReference>
<dbReference type="PANTHER" id="PTHR31168">
    <property type="entry name" value="OS02G0292800 PROTEIN"/>
    <property type="match status" value="1"/>
</dbReference>
<keyword evidence="3" id="KW-1185">Reference proteome</keyword>
<dbReference type="EMBL" id="CM035406">
    <property type="protein sequence ID" value="KAH7445961.1"/>
    <property type="molecule type" value="Genomic_DNA"/>
</dbReference>
<evidence type="ECO:0000313" key="2">
    <source>
        <dbReference type="EMBL" id="KAH7445961.1"/>
    </source>
</evidence>
<name>A0A8T2VBX2_CERRI</name>
<gene>
    <name evidence="2" type="ORF">KP509_01G030600</name>
</gene>
<feature type="transmembrane region" description="Helical" evidence="1">
    <location>
        <begin position="5"/>
        <end position="23"/>
    </location>
</feature>
<organism evidence="2 3">
    <name type="scientific">Ceratopteris richardii</name>
    <name type="common">Triangle waterfern</name>
    <dbReference type="NCBI Taxonomy" id="49495"/>
    <lineage>
        <taxon>Eukaryota</taxon>
        <taxon>Viridiplantae</taxon>
        <taxon>Streptophyta</taxon>
        <taxon>Embryophyta</taxon>
        <taxon>Tracheophyta</taxon>
        <taxon>Polypodiopsida</taxon>
        <taxon>Polypodiidae</taxon>
        <taxon>Polypodiales</taxon>
        <taxon>Pteridineae</taxon>
        <taxon>Pteridaceae</taxon>
        <taxon>Parkerioideae</taxon>
        <taxon>Ceratopteris</taxon>
    </lineage>
</organism>
<keyword evidence="1" id="KW-0472">Membrane</keyword>
<evidence type="ECO:0000256" key="1">
    <source>
        <dbReference type="SAM" id="Phobius"/>
    </source>
</evidence>
<proteinExistence type="predicted"/>
<feature type="transmembrane region" description="Helical" evidence="1">
    <location>
        <begin position="113"/>
        <end position="135"/>
    </location>
</feature>
<keyword evidence="1" id="KW-1133">Transmembrane helix</keyword>
<reference evidence="2" key="1">
    <citation type="submission" date="2021-08" db="EMBL/GenBank/DDBJ databases">
        <title>WGS assembly of Ceratopteris richardii.</title>
        <authorList>
            <person name="Marchant D.B."/>
            <person name="Chen G."/>
            <person name="Jenkins J."/>
            <person name="Shu S."/>
            <person name="Leebens-Mack J."/>
            <person name="Grimwood J."/>
            <person name="Schmutz J."/>
            <person name="Soltis P."/>
            <person name="Soltis D."/>
            <person name="Chen Z.-H."/>
        </authorList>
    </citation>
    <scope>NUCLEOTIDE SEQUENCE</scope>
    <source>
        <strain evidence="2">Whitten #5841</strain>
        <tissue evidence="2">Leaf</tissue>
    </source>
</reference>
<dbReference type="AlphaFoldDB" id="A0A8T2VBX2"/>
<dbReference type="PANTHER" id="PTHR31168:SF1">
    <property type="entry name" value="DUF599 FAMILY PROTEIN"/>
    <property type="match status" value="1"/>
</dbReference>
<protein>
    <submittedName>
        <fullName evidence="2">Uncharacterized protein</fullName>
    </submittedName>
</protein>
<sequence length="230" mass="25207">MVLEYVDIVLVPAGMAILLAYHAHLAYRVRYFPATTVIGVNQINRRVWVHSMVADGLKNGVLAVQTLRNNIMASTLLGTAAIMLCSVLAVLVNSSENLEQPTVFLTSNRSVNTSIKLLCVLMCFIVAFLCSVQSVRYYNHVSFLISISTGGGAHGSTAEYASEALARGGQFWSVGLRAFYISIPLFVWLFGPVPMFVCSVLMVTLLHPLDTAKDFKHTLTVSSNQNFEAR</sequence>
<feature type="transmembrane region" description="Helical" evidence="1">
    <location>
        <begin position="71"/>
        <end position="92"/>
    </location>
</feature>
<dbReference type="InterPro" id="IPR006747">
    <property type="entry name" value="DUF599"/>
</dbReference>
<dbReference type="OMA" id="WKLRAME"/>
<comment type="caution">
    <text evidence="2">The sequence shown here is derived from an EMBL/GenBank/DDBJ whole genome shotgun (WGS) entry which is preliminary data.</text>
</comment>
<accession>A0A8T2VBX2</accession>
<dbReference type="Proteomes" id="UP000825935">
    <property type="component" value="Chromosome 1"/>
</dbReference>
<evidence type="ECO:0000313" key="3">
    <source>
        <dbReference type="Proteomes" id="UP000825935"/>
    </source>
</evidence>
<feature type="transmembrane region" description="Helical" evidence="1">
    <location>
        <begin position="179"/>
        <end position="206"/>
    </location>
</feature>